<dbReference type="SUPFAM" id="SSF89447">
    <property type="entry name" value="AbrB/MazE/MraZ-like"/>
    <property type="match status" value="1"/>
</dbReference>
<evidence type="ECO:0000313" key="4">
    <source>
        <dbReference type="EMBL" id="OSI18170.1"/>
    </source>
</evidence>
<dbReference type="InterPro" id="IPR007159">
    <property type="entry name" value="SpoVT-AbrB_dom"/>
</dbReference>
<gene>
    <name evidence="4" type="ORF">BWD09_03000</name>
</gene>
<organism evidence="4 5">
    <name type="scientific">Neisseria dentiae</name>
    <dbReference type="NCBI Taxonomy" id="194197"/>
    <lineage>
        <taxon>Bacteria</taxon>
        <taxon>Pseudomonadati</taxon>
        <taxon>Pseudomonadota</taxon>
        <taxon>Betaproteobacteria</taxon>
        <taxon>Neisseriales</taxon>
        <taxon>Neisseriaceae</taxon>
        <taxon>Neisseria</taxon>
    </lineage>
</organism>
<accession>A0A1X3DE60</accession>
<evidence type="ECO:0000256" key="1">
    <source>
        <dbReference type="ARBA" id="ARBA00007924"/>
    </source>
</evidence>
<dbReference type="PANTHER" id="PTHR37550">
    <property type="entry name" value="ANTITOXIN VAPB1"/>
    <property type="match status" value="1"/>
</dbReference>
<dbReference type="Proteomes" id="UP000193118">
    <property type="component" value="Unassembled WGS sequence"/>
</dbReference>
<dbReference type="OrthoDB" id="9810009at2"/>
<protein>
    <recommendedName>
        <fullName evidence="3">SpoVT-AbrB domain-containing protein</fullName>
    </recommendedName>
</protein>
<dbReference type="Pfam" id="PF04014">
    <property type="entry name" value="MazE_antitoxin"/>
    <property type="match status" value="1"/>
</dbReference>
<proteinExistence type="inferred from homology"/>
<dbReference type="PANTHER" id="PTHR37550:SF1">
    <property type="entry name" value="SSL1300 PROTEIN"/>
    <property type="match status" value="1"/>
</dbReference>
<dbReference type="PROSITE" id="PS51740">
    <property type="entry name" value="SPOVT_ABRB"/>
    <property type="match status" value="1"/>
</dbReference>
<sequence length="80" mass="9229">MTTAKLFWNGNSQAVRLPKEFRFEGKEVKISKQGNQVIIEPLVTDWDWLDSLGEPDASFETAVNEIRVEAAQERDWSVFE</sequence>
<name>A0A1X3DE60_9NEIS</name>
<dbReference type="InterPro" id="IPR037914">
    <property type="entry name" value="SpoVT-AbrB_sf"/>
</dbReference>
<keyword evidence="5" id="KW-1185">Reference proteome</keyword>
<evidence type="ECO:0000313" key="5">
    <source>
        <dbReference type="Proteomes" id="UP000193118"/>
    </source>
</evidence>
<comment type="similarity">
    <text evidence="1">Belongs to the VapB family.</text>
</comment>
<dbReference type="STRING" id="194197.BWD09_03000"/>
<dbReference type="SMART" id="SM00966">
    <property type="entry name" value="SpoVT_AbrB"/>
    <property type="match status" value="1"/>
</dbReference>
<dbReference type="NCBIfam" id="NF040493">
    <property type="entry name" value="TA_anti_VapB"/>
    <property type="match status" value="1"/>
</dbReference>
<dbReference type="RefSeq" id="WP_085365255.1">
    <property type="nucleotide sequence ID" value="NZ_CAUJPZ010000002.1"/>
</dbReference>
<keyword evidence="2" id="KW-0238">DNA-binding</keyword>
<dbReference type="GO" id="GO:0003677">
    <property type="term" value="F:DNA binding"/>
    <property type="evidence" value="ECO:0007669"/>
    <property type="project" value="UniProtKB-UniRule"/>
</dbReference>
<comment type="caution">
    <text evidence="4">The sequence shown here is derived from an EMBL/GenBank/DDBJ whole genome shotgun (WGS) entry which is preliminary data.</text>
</comment>
<dbReference type="AlphaFoldDB" id="A0A1X3DE60"/>
<feature type="domain" description="SpoVT-AbrB" evidence="3">
    <location>
        <begin position="4"/>
        <end position="44"/>
    </location>
</feature>
<dbReference type="InterPro" id="IPR051734">
    <property type="entry name" value="VapB_TA_antitoxins"/>
</dbReference>
<dbReference type="InterPro" id="IPR047976">
    <property type="entry name" value="Anti_VapB2-like"/>
</dbReference>
<dbReference type="GeneID" id="94581837"/>
<dbReference type="Gene3D" id="2.10.260.10">
    <property type="match status" value="1"/>
</dbReference>
<dbReference type="EMBL" id="MTBO01000004">
    <property type="protein sequence ID" value="OSI18170.1"/>
    <property type="molecule type" value="Genomic_DNA"/>
</dbReference>
<evidence type="ECO:0000259" key="3">
    <source>
        <dbReference type="PROSITE" id="PS51740"/>
    </source>
</evidence>
<evidence type="ECO:0000256" key="2">
    <source>
        <dbReference type="PROSITE-ProRule" id="PRU01076"/>
    </source>
</evidence>
<reference evidence="5" key="1">
    <citation type="submission" date="2017-01" db="EMBL/GenBank/DDBJ databases">
        <authorList>
            <person name="Wolfgang W.J."/>
            <person name="Cole J."/>
            <person name="Wroblewski D."/>
            <person name="Mcginnis J."/>
            <person name="Musser K.A."/>
        </authorList>
    </citation>
    <scope>NUCLEOTIDE SEQUENCE [LARGE SCALE GENOMIC DNA]</scope>
    <source>
        <strain evidence="5">DSM 19151</strain>
    </source>
</reference>